<evidence type="ECO:0000256" key="1">
    <source>
        <dbReference type="SAM" id="MobiDB-lite"/>
    </source>
</evidence>
<feature type="region of interest" description="Disordered" evidence="1">
    <location>
        <begin position="795"/>
        <end position="904"/>
    </location>
</feature>
<evidence type="ECO:0000313" key="3">
    <source>
        <dbReference type="EMBL" id="WIA13727.1"/>
    </source>
</evidence>
<evidence type="ECO:0000259" key="2">
    <source>
        <dbReference type="PROSITE" id="PS51718"/>
    </source>
</evidence>
<dbReference type="Gene3D" id="3.40.50.300">
    <property type="entry name" value="P-loop containing nucleotide triphosphate hydrolases"/>
    <property type="match status" value="1"/>
</dbReference>
<dbReference type="EMBL" id="CP126211">
    <property type="protein sequence ID" value="WIA13727.1"/>
    <property type="molecule type" value="Genomic_DNA"/>
</dbReference>
<dbReference type="Proteomes" id="UP001244341">
    <property type="component" value="Chromosome 4b"/>
</dbReference>
<feature type="region of interest" description="Disordered" evidence="1">
    <location>
        <begin position="1"/>
        <end position="34"/>
    </location>
</feature>
<dbReference type="SMART" id="SM00053">
    <property type="entry name" value="DYNc"/>
    <property type="match status" value="1"/>
</dbReference>
<dbReference type="InterPro" id="IPR027417">
    <property type="entry name" value="P-loop_NTPase"/>
</dbReference>
<protein>
    <recommendedName>
        <fullName evidence="2">Dynamin-type G domain-containing protein</fullName>
    </recommendedName>
</protein>
<dbReference type="InterPro" id="IPR030381">
    <property type="entry name" value="G_DYNAMIN_dom"/>
</dbReference>
<reference evidence="3 4" key="1">
    <citation type="submission" date="2023-05" db="EMBL/GenBank/DDBJ databases">
        <title>A 100% complete, gapless, phased diploid assembly of the Scenedesmus obliquus UTEX 3031 genome.</title>
        <authorList>
            <person name="Biondi T.C."/>
            <person name="Hanschen E.R."/>
            <person name="Kwon T."/>
            <person name="Eng W."/>
            <person name="Kruse C.P.S."/>
            <person name="Koehler S.I."/>
            <person name="Kunde Y."/>
            <person name="Gleasner C.D."/>
            <person name="You Mak K.T."/>
            <person name="Polle J."/>
            <person name="Hovde B.T."/>
            <person name="Starkenburg S.R."/>
        </authorList>
    </citation>
    <scope>NUCLEOTIDE SEQUENCE [LARGE SCALE GENOMIC DNA]</scope>
    <source>
        <strain evidence="3 4">DOE0152z</strain>
    </source>
</reference>
<name>A0ABY8TZN3_TETOB</name>
<proteinExistence type="predicted"/>
<sequence>MMKGRYKDDAEEGEMEQQQQQQKKNAPRKQDDGRFQDCNEHLYQAFQELHGLAQDFEKPFDAPAILVVGHQTDGKSALVEALMGFQFNHVGGGTKTRRPITLHMKYNKDAVQPCCFLMTEDAGEQEVTLEELQEHIHHENARLEEEQQFWSKEIVVRIEYKYSPNLTIIDTPGLISAAPGKKNTALQQAAKAVETMVTQKMMQQEYIILCLEDSSDWNNATTRRTVMQVDPTLSRTVLVSTKFDTRLPQFSTPSDVEAFLRAPGLANDVQMLGGSPFFTSVPSGRVGAQREAVFRSNDQFREAVAQREMQDITELEGKLQRKLDSHELSRLGVHQLRRFLEALLQQKYLECIPAIVPLLDREHRTAEQRLAASRKELEQLATDKLKEKGRGFRESFLSKLTLLLKGTVAAPSNRFGETLADEHLRGGAFMGADGKPLVQPGELPNCNMRLYGGAQFHRAMAEFRVGVGQMACPSVTREEIVNACGVDDIHDGVNYVRTACVIAVSKSKEIFEPLIHQLGCRLAHILRRIMPISMYLLQKDGQCLSGHDLLLRRISSSFQDFIEEVEGGCKHRCLEDLQSTTRFVTWSLHTKSTKALRSIMSKLQLPDVLRGGGCSRSAAAQGQQHQQGAGDTASATAGVMIDLLECTLWQRQLGTLSEETVAALVAQVFEGIRDFIVQAVELKFNCFFLMPLVDTFPQRLREQLEEAWEEDVEGVFDVKAVRAALEARLRSVEAEKQQVERLQRKFALIHSTLAQQATLQSAPPGVKQSDLTERMSLMSLADSVSLSSFSKLRLPRAPSGSMPPLASLSQGGAAAATAGDSGRDARGQRDGKALGSEGGAADGSLKSHSRSGSSAGMLEQGARQPGSASAAAGALAAGLSKLTGGASGAGDRGLIKSGRGDSGVSVRAHAVSLSTATLSGQ</sequence>
<dbReference type="InterPro" id="IPR045063">
    <property type="entry name" value="Dynamin_N"/>
</dbReference>
<dbReference type="CDD" id="cd08771">
    <property type="entry name" value="DLP_1"/>
    <property type="match status" value="1"/>
</dbReference>
<dbReference type="PANTHER" id="PTHR11566">
    <property type="entry name" value="DYNAMIN"/>
    <property type="match status" value="1"/>
</dbReference>
<feature type="compositionally biased region" description="Low complexity" evidence="1">
    <location>
        <begin position="805"/>
        <end position="820"/>
    </location>
</feature>
<dbReference type="SUPFAM" id="SSF52540">
    <property type="entry name" value="P-loop containing nucleoside triphosphate hydrolases"/>
    <property type="match status" value="1"/>
</dbReference>
<accession>A0ABY8TZN3</accession>
<feature type="compositionally biased region" description="Low complexity" evidence="1">
    <location>
        <begin position="866"/>
        <end position="884"/>
    </location>
</feature>
<dbReference type="InterPro" id="IPR022812">
    <property type="entry name" value="Dynamin"/>
</dbReference>
<organism evidence="3 4">
    <name type="scientific">Tetradesmus obliquus</name>
    <name type="common">Green alga</name>
    <name type="synonym">Acutodesmus obliquus</name>
    <dbReference type="NCBI Taxonomy" id="3088"/>
    <lineage>
        <taxon>Eukaryota</taxon>
        <taxon>Viridiplantae</taxon>
        <taxon>Chlorophyta</taxon>
        <taxon>core chlorophytes</taxon>
        <taxon>Chlorophyceae</taxon>
        <taxon>CS clade</taxon>
        <taxon>Sphaeropleales</taxon>
        <taxon>Scenedesmaceae</taxon>
        <taxon>Tetradesmus</taxon>
    </lineage>
</organism>
<feature type="domain" description="Dynamin-type G" evidence="2">
    <location>
        <begin position="59"/>
        <end position="353"/>
    </location>
</feature>
<keyword evidence="4" id="KW-1185">Reference proteome</keyword>
<evidence type="ECO:0000313" key="4">
    <source>
        <dbReference type="Proteomes" id="UP001244341"/>
    </source>
</evidence>
<dbReference type="InterPro" id="IPR001401">
    <property type="entry name" value="Dynamin_GTPase"/>
</dbReference>
<dbReference type="PRINTS" id="PR00195">
    <property type="entry name" value="DYNAMIN"/>
</dbReference>
<gene>
    <name evidence="3" type="ORF">OEZ85_007279</name>
</gene>
<feature type="compositionally biased region" description="Low complexity" evidence="1">
    <location>
        <begin position="843"/>
        <end position="856"/>
    </location>
</feature>
<dbReference type="PROSITE" id="PS51718">
    <property type="entry name" value="G_DYNAMIN_2"/>
    <property type="match status" value="1"/>
</dbReference>
<dbReference type="PANTHER" id="PTHR11566:SF78">
    <property type="entry name" value="DYNAMIN-LIKE PROTEIN ARC5"/>
    <property type="match status" value="1"/>
</dbReference>
<dbReference type="Pfam" id="PF00350">
    <property type="entry name" value="Dynamin_N"/>
    <property type="match status" value="1"/>
</dbReference>
<feature type="compositionally biased region" description="Basic and acidic residues" evidence="1">
    <location>
        <begin position="821"/>
        <end position="832"/>
    </location>
</feature>